<keyword evidence="3" id="KW-1185">Reference proteome</keyword>
<dbReference type="Pfam" id="PF00561">
    <property type="entry name" value="Abhydrolase_1"/>
    <property type="match status" value="1"/>
</dbReference>
<evidence type="ECO:0000259" key="1">
    <source>
        <dbReference type="Pfam" id="PF00561"/>
    </source>
</evidence>
<comment type="caution">
    <text evidence="2">The sequence shown here is derived from an EMBL/GenBank/DDBJ whole genome shotgun (WGS) entry which is preliminary data.</text>
</comment>
<dbReference type="PANTHER" id="PTHR43798">
    <property type="entry name" value="MONOACYLGLYCEROL LIPASE"/>
    <property type="match status" value="1"/>
</dbReference>
<reference evidence="2 3" key="1">
    <citation type="submission" date="2019-06" db="EMBL/GenBank/DDBJ databases">
        <title>Sequencing the genomes of 1000 actinobacteria strains.</title>
        <authorList>
            <person name="Klenk H.-P."/>
        </authorList>
    </citation>
    <scope>NUCLEOTIDE SEQUENCE [LARGE SCALE GENOMIC DNA]</scope>
    <source>
        <strain evidence="2 3">DSM 45679</strain>
    </source>
</reference>
<accession>A0A542DRR9</accession>
<dbReference type="Gene3D" id="3.40.50.1820">
    <property type="entry name" value="alpha/beta hydrolase"/>
    <property type="match status" value="1"/>
</dbReference>
<evidence type="ECO:0000313" key="2">
    <source>
        <dbReference type="EMBL" id="TQJ05695.1"/>
    </source>
</evidence>
<name>A0A542DRR9_AMYCI</name>
<dbReference type="InterPro" id="IPR029058">
    <property type="entry name" value="AB_hydrolase_fold"/>
</dbReference>
<dbReference type="PRINTS" id="PR00111">
    <property type="entry name" value="ABHYDROLASE"/>
</dbReference>
<proteinExistence type="predicted"/>
<dbReference type="GO" id="GO:0003824">
    <property type="term" value="F:catalytic activity"/>
    <property type="evidence" value="ECO:0007669"/>
    <property type="project" value="UniProtKB-ARBA"/>
</dbReference>
<gene>
    <name evidence="2" type="ORF">FB471_5532</name>
</gene>
<dbReference type="EMBL" id="VFML01000001">
    <property type="protein sequence ID" value="TQJ05695.1"/>
    <property type="molecule type" value="Genomic_DNA"/>
</dbReference>
<feature type="domain" description="AB hydrolase-1" evidence="1">
    <location>
        <begin position="8"/>
        <end position="239"/>
    </location>
</feature>
<protein>
    <submittedName>
        <fullName evidence="2">Pimeloyl-ACP methyl ester carboxylesterase</fullName>
    </submittedName>
</protein>
<dbReference type="SUPFAM" id="SSF53474">
    <property type="entry name" value="alpha/beta-Hydrolases"/>
    <property type="match status" value="1"/>
</dbReference>
<dbReference type="InterPro" id="IPR000073">
    <property type="entry name" value="AB_hydrolase_1"/>
</dbReference>
<dbReference type="InterPro" id="IPR050266">
    <property type="entry name" value="AB_hydrolase_sf"/>
</dbReference>
<organism evidence="2 3">
    <name type="scientific">Amycolatopsis cihanbeyliensis</name>
    <dbReference type="NCBI Taxonomy" id="1128664"/>
    <lineage>
        <taxon>Bacteria</taxon>
        <taxon>Bacillati</taxon>
        <taxon>Actinomycetota</taxon>
        <taxon>Actinomycetes</taxon>
        <taxon>Pseudonocardiales</taxon>
        <taxon>Pseudonocardiaceae</taxon>
        <taxon>Amycolatopsis</taxon>
    </lineage>
</organism>
<sequence length="254" mass="27392">MWGMTKLPVVLLHAFPLDSRMWNRVREPLAEHTRLITPDQRGLGRTRLPETDRAPSLDDAAMDVLAMLDKLELDKVVLGGCSMGGYLTMAVLRAAPERIGGLVLIDTKAGADTPGASANRLSVADRAEAEGGTGWLATTMLPKLLSVGTRYRRPDLVETVRDQIESQPPSGVAWAQRAMAARPDSTEALRAARVPALVLVGQEDSVTPPEQAGTMAEALPEAEFVEVPRAGHLSPLEEPAAVIDAVTGWYRARF</sequence>
<evidence type="ECO:0000313" key="3">
    <source>
        <dbReference type="Proteomes" id="UP000320876"/>
    </source>
</evidence>
<dbReference type="AlphaFoldDB" id="A0A542DRR9"/>
<dbReference type="Proteomes" id="UP000320876">
    <property type="component" value="Unassembled WGS sequence"/>
</dbReference>